<comment type="subcellular location">
    <subcellularLocation>
        <location evidence="1">Endoplasmic reticulum</location>
    </subcellularLocation>
    <subcellularLocation>
        <location evidence="3">Golgi apparatus</location>
    </subcellularLocation>
    <subcellularLocation>
        <location evidence="2">Lysosome</location>
    </subcellularLocation>
    <subcellularLocation>
        <location evidence="4">Secreted</location>
    </subcellularLocation>
</comment>
<gene>
    <name evidence="23" type="ORF">METZ01_LOCUS84541</name>
</gene>
<keyword evidence="17" id="KW-0325">Glycoprotein</keyword>
<organism evidence="23">
    <name type="scientific">marine metagenome</name>
    <dbReference type="NCBI Taxonomy" id="408172"/>
    <lineage>
        <taxon>unclassified sequences</taxon>
        <taxon>metagenomes</taxon>
        <taxon>ecological metagenomes</taxon>
    </lineage>
</organism>
<keyword evidence="13" id="KW-0862">Zinc</keyword>
<keyword evidence="14" id="KW-0333">Golgi apparatus</keyword>
<accession>A0A381UWE9</accession>
<sequence length="523" mass="59301">MLKNTSIIYFLSNPIKFLIIVIYFIPITIYAQSELDYKIVNKIKNESYDNSQAYDILNHITGVFGPRLSGSKIYMDAARWAKDQLESWGLEDVHFESYSDDFRSWSINSYSIELLKPRYLKINALPYAWVKNTRGKIKGVPVLIDHNNLEELKKYSGGLRGKIILNPVVGDRDDVRTGPFKDEDLAAAASHNMPNNPKGLDNSGLEPFTESLKRRISKKKETDIIQSFLLKEKVAAVITGSSSNHGIIYARQLPYHKQGDLKPVPHFVIGKEDHRLISGMIRKGLNPELKLHLNVNFKDVSENHVNVFGEIPGVDEKLKDQIVLIGGHYDSYHSGTGAADNGQGCATLMEVMRILKIIDIKPRRTIRIALWGGEEQGLNGSLDYCEKYVGDVINGTRRKEHSKISAYFNHDNNGHNIRGIFLQGNPALRPIFEDYLTPFHDIGAKTVTVENACCTDHVPFDALNIPAFEWIQDPMHYFTHQIHTNFDIIDLVSKDSLKRNAAIIATFVYHTAMRDELLPRKNN</sequence>
<keyword evidence="18" id="KW-0458">Lysosome</keyword>
<evidence type="ECO:0000256" key="8">
    <source>
        <dbReference type="ARBA" id="ARBA00022670"/>
    </source>
</evidence>
<keyword evidence="9" id="KW-0479">Metal-binding</keyword>
<dbReference type="GO" id="GO:0005783">
    <property type="term" value="C:endoplasmic reticulum"/>
    <property type="evidence" value="ECO:0007669"/>
    <property type="project" value="UniProtKB-SubCell"/>
</dbReference>
<dbReference type="EMBL" id="UINC01007149">
    <property type="protein sequence ID" value="SVA31687.1"/>
    <property type="molecule type" value="Genomic_DNA"/>
</dbReference>
<evidence type="ECO:0000256" key="11">
    <source>
        <dbReference type="ARBA" id="ARBA00022801"/>
    </source>
</evidence>
<dbReference type="InterPro" id="IPR039866">
    <property type="entry name" value="CPQ"/>
</dbReference>
<evidence type="ECO:0000256" key="4">
    <source>
        <dbReference type="ARBA" id="ARBA00004613"/>
    </source>
</evidence>
<evidence type="ECO:0000256" key="16">
    <source>
        <dbReference type="ARBA" id="ARBA00023145"/>
    </source>
</evidence>
<protein>
    <recommendedName>
        <fullName evidence="5">Carboxypeptidase Q</fullName>
    </recommendedName>
    <alternativeName>
        <fullName evidence="20">Plasma glutamate carboxypeptidase</fullName>
    </alternativeName>
</protein>
<evidence type="ECO:0000256" key="2">
    <source>
        <dbReference type="ARBA" id="ARBA00004371"/>
    </source>
</evidence>
<keyword evidence="8" id="KW-0645">Protease</keyword>
<keyword evidence="21" id="KW-0472">Membrane</keyword>
<dbReference type="Gene3D" id="3.40.630.10">
    <property type="entry name" value="Zn peptidases"/>
    <property type="match status" value="2"/>
</dbReference>
<dbReference type="GO" id="GO:0005576">
    <property type="term" value="C:extracellular region"/>
    <property type="evidence" value="ECO:0007669"/>
    <property type="project" value="UniProtKB-SubCell"/>
</dbReference>
<keyword evidence="10" id="KW-0732">Signal</keyword>
<comment type="subunit">
    <text evidence="19">Homodimer. The monomeric form is inactive while the homodimer is active.</text>
</comment>
<dbReference type="GO" id="GO:0005764">
    <property type="term" value="C:lysosome"/>
    <property type="evidence" value="ECO:0007669"/>
    <property type="project" value="UniProtKB-SubCell"/>
</dbReference>
<keyword evidence="6" id="KW-0964">Secreted</keyword>
<evidence type="ECO:0000256" key="3">
    <source>
        <dbReference type="ARBA" id="ARBA00004555"/>
    </source>
</evidence>
<dbReference type="GO" id="GO:0005794">
    <property type="term" value="C:Golgi apparatus"/>
    <property type="evidence" value="ECO:0007669"/>
    <property type="project" value="UniProtKB-SubCell"/>
</dbReference>
<evidence type="ECO:0000256" key="13">
    <source>
        <dbReference type="ARBA" id="ARBA00022833"/>
    </source>
</evidence>
<evidence type="ECO:0000256" key="1">
    <source>
        <dbReference type="ARBA" id="ARBA00004240"/>
    </source>
</evidence>
<keyword evidence="7" id="KW-0121">Carboxypeptidase</keyword>
<evidence type="ECO:0000313" key="23">
    <source>
        <dbReference type="EMBL" id="SVA31687.1"/>
    </source>
</evidence>
<feature type="transmembrane region" description="Helical" evidence="21">
    <location>
        <begin position="7"/>
        <end position="31"/>
    </location>
</feature>
<evidence type="ECO:0000256" key="19">
    <source>
        <dbReference type="ARBA" id="ARBA00025833"/>
    </source>
</evidence>
<evidence type="ECO:0000256" key="5">
    <source>
        <dbReference type="ARBA" id="ARBA00014116"/>
    </source>
</evidence>
<dbReference type="Pfam" id="PF04389">
    <property type="entry name" value="Peptidase_M28"/>
    <property type="match status" value="1"/>
</dbReference>
<evidence type="ECO:0000256" key="18">
    <source>
        <dbReference type="ARBA" id="ARBA00023228"/>
    </source>
</evidence>
<evidence type="ECO:0000256" key="12">
    <source>
        <dbReference type="ARBA" id="ARBA00022824"/>
    </source>
</evidence>
<evidence type="ECO:0000256" key="20">
    <source>
        <dbReference type="ARBA" id="ARBA00033328"/>
    </source>
</evidence>
<keyword evidence="21" id="KW-1133">Transmembrane helix</keyword>
<keyword evidence="21" id="KW-0812">Transmembrane</keyword>
<dbReference type="AlphaFoldDB" id="A0A381UWE9"/>
<dbReference type="InterPro" id="IPR007484">
    <property type="entry name" value="Peptidase_M28"/>
</dbReference>
<dbReference type="PANTHER" id="PTHR12053:SF3">
    <property type="entry name" value="CARBOXYPEPTIDASE Q"/>
    <property type="match status" value="1"/>
</dbReference>
<feature type="domain" description="Peptidase M28" evidence="22">
    <location>
        <begin position="306"/>
        <end position="508"/>
    </location>
</feature>
<evidence type="ECO:0000256" key="17">
    <source>
        <dbReference type="ARBA" id="ARBA00023180"/>
    </source>
</evidence>
<dbReference type="PANTHER" id="PTHR12053">
    <property type="entry name" value="PROTEASE FAMILY M28 PLASMA GLUTAMATE CARBOXYPEPTIDASE-RELATED"/>
    <property type="match status" value="1"/>
</dbReference>
<dbReference type="SUPFAM" id="SSF53187">
    <property type="entry name" value="Zn-dependent exopeptidases"/>
    <property type="match status" value="1"/>
</dbReference>
<keyword evidence="15" id="KW-0482">Metalloprotease</keyword>
<evidence type="ECO:0000259" key="22">
    <source>
        <dbReference type="Pfam" id="PF04389"/>
    </source>
</evidence>
<keyword evidence="12" id="KW-0256">Endoplasmic reticulum</keyword>
<name>A0A381UWE9_9ZZZZ</name>
<evidence type="ECO:0000256" key="6">
    <source>
        <dbReference type="ARBA" id="ARBA00022525"/>
    </source>
</evidence>
<evidence type="ECO:0000256" key="21">
    <source>
        <dbReference type="SAM" id="Phobius"/>
    </source>
</evidence>
<dbReference type="GO" id="GO:0070573">
    <property type="term" value="F:metallodipeptidase activity"/>
    <property type="evidence" value="ECO:0007669"/>
    <property type="project" value="InterPro"/>
</dbReference>
<reference evidence="23" key="1">
    <citation type="submission" date="2018-05" db="EMBL/GenBank/DDBJ databases">
        <authorList>
            <person name="Lanie J.A."/>
            <person name="Ng W.-L."/>
            <person name="Kazmierczak K.M."/>
            <person name="Andrzejewski T.M."/>
            <person name="Davidsen T.M."/>
            <person name="Wayne K.J."/>
            <person name="Tettelin H."/>
            <person name="Glass J.I."/>
            <person name="Rusch D."/>
            <person name="Podicherti R."/>
            <person name="Tsui H.-C.T."/>
            <person name="Winkler M.E."/>
        </authorList>
    </citation>
    <scope>NUCLEOTIDE SEQUENCE</scope>
</reference>
<evidence type="ECO:0000256" key="14">
    <source>
        <dbReference type="ARBA" id="ARBA00023034"/>
    </source>
</evidence>
<proteinExistence type="predicted"/>
<evidence type="ECO:0000256" key="7">
    <source>
        <dbReference type="ARBA" id="ARBA00022645"/>
    </source>
</evidence>
<dbReference type="GO" id="GO:0004180">
    <property type="term" value="F:carboxypeptidase activity"/>
    <property type="evidence" value="ECO:0007669"/>
    <property type="project" value="UniProtKB-KW"/>
</dbReference>
<keyword evidence="16" id="KW-0865">Zymogen</keyword>
<evidence type="ECO:0000256" key="15">
    <source>
        <dbReference type="ARBA" id="ARBA00023049"/>
    </source>
</evidence>
<evidence type="ECO:0000256" key="9">
    <source>
        <dbReference type="ARBA" id="ARBA00022723"/>
    </source>
</evidence>
<dbReference type="GO" id="GO:0006508">
    <property type="term" value="P:proteolysis"/>
    <property type="evidence" value="ECO:0007669"/>
    <property type="project" value="UniProtKB-KW"/>
</dbReference>
<dbReference type="GO" id="GO:0046872">
    <property type="term" value="F:metal ion binding"/>
    <property type="evidence" value="ECO:0007669"/>
    <property type="project" value="UniProtKB-KW"/>
</dbReference>
<evidence type="ECO:0000256" key="10">
    <source>
        <dbReference type="ARBA" id="ARBA00022729"/>
    </source>
</evidence>
<keyword evidence="11" id="KW-0378">Hydrolase</keyword>